<evidence type="ECO:0000313" key="2">
    <source>
        <dbReference type="Proteomes" id="UP000257109"/>
    </source>
</evidence>
<accession>A0A371FTY5</accession>
<comment type="caution">
    <text evidence="1">The sequence shown here is derived from an EMBL/GenBank/DDBJ whole genome shotgun (WGS) entry which is preliminary data.</text>
</comment>
<reference evidence="1" key="1">
    <citation type="submission" date="2018-05" db="EMBL/GenBank/DDBJ databases">
        <title>Draft genome of Mucuna pruriens seed.</title>
        <authorList>
            <person name="Nnadi N.E."/>
            <person name="Vos R."/>
            <person name="Hasami M.H."/>
            <person name="Devisetty U.K."/>
            <person name="Aguiy J.C."/>
        </authorList>
    </citation>
    <scope>NUCLEOTIDE SEQUENCE [LARGE SCALE GENOMIC DNA]</scope>
    <source>
        <strain evidence="1">JCA_2017</strain>
    </source>
</reference>
<name>A0A371FTY5_MUCPR</name>
<organism evidence="1 2">
    <name type="scientific">Mucuna pruriens</name>
    <name type="common">Velvet bean</name>
    <name type="synonym">Dolichos pruriens</name>
    <dbReference type="NCBI Taxonomy" id="157652"/>
    <lineage>
        <taxon>Eukaryota</taxon>
        <taxon>Viridiplantae</taxon>
        <taxon>Streptophyta</taxon>
        <taxon>Embryophyta</taxon>
        <taxon>Tracheophyta</taxon>
        <taxon>Spermatophyta</taxon>
        <taxon>Magnoliopsida</taxon>
        <taxon>eudicotyledons</taxon>
        <taxon>Gunneridae</taxon>
        <taxon>Pentapetalae</taxon>
        <taxon>rosids</taxon>
        <taxon>fabids</taxon>
        <taxon>Fabales</taxon>
        <taxon>Fabaceae</taxon>
        <taxon>Papilionoideae</taxon>
        <taxon>50 kb inversion clade</taxon>
        <taxon>NPAAA clade</taxon>
        <taxon>indigoferoid/millettioid clade</taxon>
        <taxon>Phaseoleae</taxon>
        <taxon>Mucuna</taxon>
    </lineage>
</organism>
<feature type="non-terminal residue" evidence="1">
    <location>
        <position position="1"/>
    </location>
</feature>
<dbReference type="Proteomes" id="UP000257109">
    <property type="component" value="Unassembled WGS sequence"/>
</dbReference>
<sequence>MSNKPSMNGVTERQNWTFKDMGYMLYNPTSKSYFDTGIARFLEQDEFEKKESIWNVIFEEEYVNNIDQVLVPITVQETTSVTEDNVQIIVLGITPEQHYDEVLLQTPIEQPQQP</sequence>
<evidence type="ECO:0008006" key="3">
    <source>
        <dbReference type="Google" id="ProtNLM"/>
    </source>
</evidence>
<gene>
    <name evidence="1" type="ORF">CR513_37500</name>
</gene>
<proteinExistence type="predicted"/>
<dbReference type="AlphaFoldDB" id="A0A371FTY5"/>
<dbReference type="OrthoDB" id="7614983at2759"/>
<dbReference type="EMBL" id="QJKJ01007830">
    <property type="protein sequence ID" value="RDX81784.1"/>
    <property type="molecule type" value="Genomic_DNA"/>
</dbReference>
<protein>
    <recommendedName>
        <fullName evidence="3">Copia protein</fullName>
    </recommendedName>
</protein>
<evidence type="ECO:0000313" key="1">
    <source>
        <dbReference type="EMBL" id="RDX81784.1"/>
    </source>
</evidence>
<keyword evidence="2" id="KW-1185">Reference proteome</keyword>